<evidence type="ECO:0000313" key="1">
    <source>
        <dbReference type="EMBL" id="JAP33819.1"/>
    </source>
</evidence>
<dbReference type="EMBL" id="GEDG01004612">
    <property type="protein sequence ID" value="JAP33819.1"/>
    <property type="molecule type" value="Transcribed_RNA"/>
</dbReference>
<dbReference type="AlphaFoldDB" id="A0A0V0IPF3"/>
<protein>
    <submittedName>
        <fullName evidence="1">Putative ovule protein</fullName>
    </submittedName>
</protein>
<dbReference type="PANTHER" id="PTHR34427">
    <property type="entry name" value="DUF4283 DOMAIN PROTEIN"/>
    <property type="match status" value="1"/>
</dbReference>
<accession>A0A0V0IPF3</accession>
<dbReference type="PANTHER" id="PTHR34427:SF10">
    <property type="entry name" value="DUF4283 DOMAIN-CONTAINING PROTEIN"/>
    <property type="match status" value="1"/>
</dbReference>
<organism evidence="1">
    <name type="scientific">Solanum chacoense</name>
    <name type="common">Chaco potato</name>
    <dbReference type="NCBI Taxonomy" id="4108"/>
    <lineage>
        <taxon>Eukaryota</taxon>
        <taxon>Viridiplantae</taxon>
        <taxon>Streptophyta</taxon>
        <taxon>Embryophyta</taxon>
        <taxon>Tracheophyta</taxon>
        <taxon>Spermatophyta</taxon>
        <taxon>Magnoliopsida</taxon>
        <taxon>eudicotyledons</taxon>
        <taxon>Gunneridae</taxon>
        <taxon>Pentapetalae</taxon>
        <taxon>asterids</taxon>
        <taxon>lamiids</taxon>
        <taxon>Solanales</taxon>
        <taxon>Solanaceae</taxon>
        <taxon>Solanoideae</taxon>
        <taxon>Solaneae</taxon>
        <taxon>Solanum</taxon>
    </lineage>
</organism>
<name>A0A0V0IPF3_SOLCH</name>
<proteinExistence type="predicted"/>
<reference evidence="1" key="1">
    <citation type="submission" date="2015-12" db="EMBL/GenBank/DDBJ databases">
        <title>Gene expression during late stages of embryo sac development: a critical building block for successful pollen-pistil interactions.</title>
        <authorList>
            <person name="Liu Y."/>
            <person name="Joly V."/>
            <person name="Sabar M."/>
            <person name="Matton D.P."/>
        </authorList>
    </citation>
    <scope>NUCLEOTIDE SEQUENCE</scope>
</reference>
<sequence length="239" mass="27181">MDQSSRDPLHLWSKTVFQEIGEICGGWVATEEETKLKNHMKWARIQVANDGSKIPKEVAVLWNDIKFYFQIWPECSPRFETMLENDKGKDDTSYPVQRFNQRVLGERICDVDSESHQLRDFPTLQHVAPANKVTMSAREGHVSHLNEGYVSHLKEISKECYKSGPNNSQAWCIGPDVAAQVIVNNYQGEIEGLLTTQRSFDCVEEIRAQRVLLGENSPTFSRIVGKSVEIMGIERLRGG</sequence>